<keyword evidence="2" id="KW-0812">Transmembrane</keyword>
<evidence type="ECO:0000256" key="2">
    <source>
        <dbReference type="SAM" id="Phobius"/>
    </source>
</evidence>
<sequence length="123" mass="13431">MSRIVAPTSIIAFTSIYCSFALLSRLLSLFASSPHGSGFQPPLRQETLISQCCSQMQIFVLLWCTCESLKGANNASTFQRKCCLTKIGPSESESISSSITKDPQLGSQCEPSSHFPHHHPDPL</sequence>
<accession>A0ABU6V9K0</accession>
<keyword evidence="4" id="KW-1185">Reference proteome</keyword>
<evidence type="ECO:0000313" key="4">
    <source>
        <dbReference type="Proteomes" id="UP001341840"/>
    </source>
</evidence>
<dbReference type="Proteomes" id="UP001341840">
    <property type="component" value="Unassembled WGS sequence"/>
</dbReference>
<evidence type="ECO:0000313" key="3">
    <source>
        <dbReference type="EMBL" id="MED6169754.1"/>
    </source>
</evidence>
<protein>
    <recommendedName>
        <fullName evidence="5">Secreted protein</fullName>
    </recommendedName>
</protein>
<organism evidence="3 4">
    <name type="scientific">Stylosanthes scabra</name>
    <dbReference type="NCBI Taxonomy" id="79078"/>
    <lineage>
        <taxon>Eukaryota</taxon>
        <taxon>Viridiplantae</taxon>
        <taxon>Streptophyta</taxon>
        <taxon>Embryophyta</taxon>
        <taxon>Tracheophyta</taxon>
        <taxon>Spermatophyta</taxon>
        <taxon>Magnoliopsida</taxon>
        <taxon>eudicotyledons</taxon>
        <taxon>Gunneridae</taxon>
        <taxon>Pentapetalae</taxon>
        <taxon>rosids</taxon>
        <taxon>fabids</taxon>
        <taxon>Fabales</taxon>
        <taxon>Fabaceae</taxon>
        <taxon>Papilionoideae</taxon>
        <taxon>50 kb inversion clade</taxon>
        <taxon>dalbergioids sensu lato</taxon>
        <taxon>Dalbergieae</taxon>
        <taxon>Pterocarpus clade</taxon>
        <taxon>Stylosanthes</taxon>
    </lineage>
</organism>
<proteinExistence type="predicted"/>
<feature type="compositionally biased region" description="Low complexity" evidence="1">
    <location>
        <begin position="90"/>
        <end position="99"/>
    </location>
</feature>
<keyword evidence="2" id="KW-1133">Transmembrane helix</keyword>
<evidence type="ECO:0000256" key="1">
    <source>
        <dbReference type="SAM" id="MobiDB-lite"/>
    </source>
</evidence>
<evidence type="ECO:0008006" key="5">
    <source>
        <dbReference type="Google" id="ProtNLM"/>
    </source>
</evidence>
<reference evidence="3 4" key="1">
    <citation type="journal article" date="2023" name="Plants (Basel)">
        <title>Bridging the Gap: Combining Genomics and Transcriptomics Approaches to Understand Stylosanthes scabra, an Orphan Legume from the Brazilian Caatinga.</title>
        <authorList>
            <person name="Ferreira-Neto J.R.C."/>
            <person name="da Silva M.D."/>
            <person name="Binneck E."/>
            <person name="de Melo N.F."/>
            <person name="da Silva R.H."/>
            <person name="de Melo A.L.T.M."/>
            <person name="Pandolfi V."/>
            <person name="Bustamante F.O."/>
            <person name="Brasileiro-Vidal A.C."/>
            <person name="Benko-Iseppon A.M."/>
        </authorList>
    </citation>
    <scope>NUCLEOTIDE SEQUENCE [LARGE SCALE GENOMIC DNA]</scope>
    <source>
        <tissue evidence="3">Leaves</tissue>
    </source>
</reference>
<gene>
    <name evidence="3" type="ORF">PIB30_024271</name>
</gene>
<feature type="region of interest" description="Disordered" evidence="1">
    <location>
        <begin position="89"/>
        <end position="123"/>
    </location>
</feature>
<name>A0ABU6V9K0_9FABA</name>
<comment type="caution">
    <text evidence="3">The sequence shown here is derived from an EMBL/GenBank/DDBJ whole genome shotgun (WGS) entry which is preliminary data.</text>
</comment>
<keyword evidence="2" id="KW-0472">Membrane</keyword>
<feature type="transmembrane region" description="Helical" evidence="2">
    <location>
        <begin position="6"/>
        <end position="27"/>
    </location>
</feature>
<dbReference type="EMBL" id="JASCZI010151121">
    <property type="protein sequence ID" value="MED6169754.1"/>
    <property type="molecule type" value="Genomic_DNA"/>
</dbReference>